<dbReference type="Proteomes" id="UP001160148">
    <property type="component" value="Unassembled WGS sequence"/>
</dbReference>
<evidence type="ECO:0000313" key="2">
    <source>
        <dbReference type="Proteomes" id="UP001160148"/>
    </source>
</evidence>
<protein>
    <submittedName>
        <fullName evidence="1">Uncharacterized protein</fullName>
    </submittedName>
</protein>
<gene>
    <name evidence="1" type="ORF">MEUPH1_LOCUS9962</name>
</gene>
<sequence>MNVVVEIRSLDLAATPEDLAAAISSRTTNALTTENIKTIKPGYGGKATAVVLLPARIANELARGPRLRIGWASCSIRIRFPMNRGTLCLDFGHRKNACTGPDYRNLPQLLETWTY</sequence>
<comment type="caution">
    <text evidence="1">The sequence shown here is derived from an EMBL/GenBank/DDBJ whole genome shotgun (WGS) entry which is preliminary data.</text>
</comment>
<keyword evidence="2" id="KW-1185">Reference proteome</keyword>
<dbReference type="AlphaFoldDB" id="A0AAV0WDM3"/>
<evidence type="ECO:0000313" key="1">
    <source>
        <dbReference type="EMBL" id="CAI6353898.1"/>
    </source>
</evidence>
<name>A0AAV0WDM3_9HEMI</name>
<proteinExistence type="predicted"/>
<accession>A0AAV0WDM3</accession>
<reference evidence="1 2" key="1">
    <citation type="submission" date="2023-01" db="EMBL/GenBank/DDBJ databases">
        <authorList>
            <person name="Whitehead M."/>
        </authorList>
    </citation>
    <scope>NUCLEOTIDE SEQUENCE [LARGE SCALE GENOMIC DNA]</scope>
</reference>
<dbReference type="EMBL" id="CARXXK010000002">
    <property type="protein sequence ID" value="CAI6353898.1"/>
    <property type="molecule type" value="Genomic_DNA"/>
</dbReference>
<organism evidence="1 2">
    <name type="scientific">Macrosiphum euphorbiae</name>
    <name type="common">potato aphid</name>
    <dbReference type="NCBI Taxonomy" id="13131"/>
    <lineage>
        <taxon>Eukaryota</taxon>
        <taxon>Metazoa</taxon>
        <taxon>Ecdysozoa</taxon>
        <taxon>Arthropoda</taxon>
        <taxon>Hexapoda</taxon>
        <taxon>Insecta</taxon>
        <taxon>Pterygota</taxon>
        <taxon>Neoptera</taxon>
        <taxon>Paraneoptera</taxon>
        <taxon>Hemiptera</taxon>
        <taxon>Sternorrhyncha</taxon>
        <taxon>Aphidomorpha</taxon>
        <taxon>Aphidoidea</taxon>
        <taxon>Aphididae</taxon>
        <taxon>Macrosiphini</taxon>
        <taxon>Macrosiphum</taxon>
    </lineage>
</organism>